<protein>
    <submittedName>
        <fullName evidence="1">Uncharacterized protein</fullName>
    </submittedName>
</protein>
<gene>
    <name evidence="1" type="ORF">C8D90_104155</name>
</gene>
<comment type="caution">
    <text evidence="1">The sequence shown here is derived from an EMBL/GenBank/DDBJ whole genome shotgun (WGS) entry which is preliminary data.</text>
</comment>
<reference evidence="1 2" key="1">
    <citation type="submission" date="2018-07" db="EMBL/GenBank/DDBJ databases">
        <title>Genomic Encyclopedia of Type Strains, Phase IV (KMG-IV): sequencing the most valuable type-strain genomes for metagenomic binning, comparative biology and taxonomic classification.</title>
        <authorList>
            <person name="Goeker M."/>
        </authorList>
    </citation>
    <scope>NUCLEOTIDE SEQUENCE [LARGE SCALE GENOMIC DNA]</scope>
    <source>
        <strain evidence="1 2">DSM 103736</strain>
    </source>
</reference>
<evidence type="ECO:0000313" key="2">
    <source>
        <dbReference type="Proteomes" id="UP000254848"/>
    </source>
</evidence>
<sequence>MPVAGAFVQKFAPFAARPHVIYVMSVIESGAGKKNSRRGMSSNSYLLSNGTRQYGCSV</sequence>
<dbReference type="EMBL" id="QRAP01000004">
    <property type="protein sequence ID" value="RDK92003.1"/>
    <property type="molecule type" value="Genomic_DNA"/>
</dbReference>
<name>A0A370QSW2_9GAMM</name>
<evidence type="ECO:0000313" key="1">
    <source>
        <dbReference type="EMBL" id="RDK92003.1"/>
    </source>
</evidence>
<organism evidence="1 2">
    <name type="scientific">Enterobacillus tribolii</name>
    <dbReference type="NCBI Taxonomy" id="1487935"/>
    <lineage>
        <taxon>Bacteria</taxon>
        <taxon>Pseudomonadati</taxon>
        <taxon>Pseudomonadota</taxon>
        <taxon>Gammaproteobacteria</taxon>
        <taxon>Enterobacterales</taxon>
        <taxon>Hafniaceae</taxon>
        <taxon>Enterobacillus</taxon>
    </lineage>
</organism>
<dbReference type="Proteomes" id="UP000254848">
    <property type="component" value="Unassembled WGS sequence"/>
</dbReference>
<proteinExistence type="predicted"/>
<keyword evidence="2" id="KW-1185">Reference proteome</keyword>
<dbReference type="AlphaFoldDB" id="A0A370QSW2"/>
<accession>A0A370QSW2</accession>